<name>A0A0V0HM22_SOLCH</name>
<dbReference type="EMBL" id="GEDG01017974">
    <property type="protein sequence ID" value="JAP21192.1"/>
    <property type="molecule type" value="Transcribed_RNA"/>
</dbReference>
<evidence type="ECO:0000313" key="2">
    <source>
        <dbReference type="EMBL" id="JAP21192.1"/>
    </source>
</evidence>
<feature type="transmembrane region" description="Helical" evidence="1">
    <location>
        <begin position="51"/>
        <end position="70"/>
    </location>
</feature>
<organism evidence="2">
    <name type="scientific">Solanum chacoense</name>
    <name type="common">Chaco potato</name>
    <dbReference type="NCBI Taxonomy" id="4108"/>
    <lineage>
        <taxon>Eukaryota</taxon>
        <taxon>Viridiplantae</taxon>
        <taxon>Streptophyta</taxon>
        <taxon>Embryophyta</taxon>
        <taxon>Tracheophyta</taxon>
        <taxon>Spermatophyta</taxon>
        <taxon>Magnoliopsida</taxon>
        <taxon>eudicotyledons</taxon>
        <taxon>Gunneridae</taxon>
        <taxon>Pentapetalae</taxon>
        <taxon>asterids</taxon>
        <taxon>lamiids</taxon>
        <taxon>Solanales</taxon>
        <taxon>Solanaceae</taxon>
        <taxon>Solanoideae</taxon>
        <taxon>Solaneae</taxon>
        <taxon>Solanum</taxon>
    </lineage>
</organism>
<accession>A0A0V0HM22</accession>
<keyword evidence="1" id="KW-0812">Transmembrane</keyword>
<evidence type="ECO:0000256" key="1">
    <source>
        <dbReference type="SAM" id="Phobius"/>
    </source>
</evidence>
<protein>
    <submittedName>
        <fullName evidence="2">Putative ovule protein</fullName>
    </submittedName>
</protein>
<reference evidence="2" key="1">
    <citation type="submission" date="2015-12" db="EMBL/GenBank/DDBJ databases">
        <title>Gene expression during late stages of embryo sac development: a critical building block for successful pollen-pistil interactions.</title>
        <authorList>
            <person name="Liu Y."/>
            <person name="Joly V."/>
            <person name="Sabar M."/>
            <person name="Matton D.P."/>
        </authorList>
    </citation>
    <scope>NUCLEOTIDE SEQUENCE</scope>
</reference>
<keyword evidence="1" id="KW-0472">Membrane</keyword>
<proteinExistence type="predicted"/>
<keyword evidence="1" id="KW-1133">Transmembrane helix</keyword>
<sequence length="76" mass="8699">MFTSNIQLKQIMSNGSMNNFHLCPLFLSSPQEKEKSFSLSRCLSGFSFSSFLDQSSSVVLVLFIFFFFLLDQLNNL</sequence>
<dbReference type="AlphaFoldDB" id="A0A0V0HM22"/>